<sequence length="119" mass="13742">MKFNIQQRMSMGFLFPQMSDLHTLDTCDDIKKKMLLSPAEKKKVHFEVQADGGLWFDDKKEGPPKDIPLSDAEIYLLQDLLREKITAKQVPAEARTVCHKIQELVPKEKRPKQKPKKPA</sequence>
<protein>
    <submittedName>
        <fullName evidence="1">Uncharacterized protein</fullName>
    </submittedName>
</protein>
<accession>A0A0F9SK99</accession>
<evidence type="ECO:0000313" key="1">
    <source>
        <dbReference type="EMBL" id="KKN67514.1"/>
    </source>
</evidence>
<name>A0A0F9SK99_9ZZZZ</name>
<organism evidence="1">
    <name type="scientific">marine sediment metagenome</name>
    <dbReference type="NCBI Taxonomy" id="412755"/>
    <lineage>
        <taxon>unclassified sequences</taxon>
        <taxon>metagenomes</taxon>
        <taxon>ecological metagenomes</taxon>
    </lineage>
</organism>
<proteinExistence type="predicted"/>
<reference evidence="1" key="1">
    <citation type="journal article" date="2015" name="Nature">
        <title>Complex archaea that bridge the gap between prokaryotes and eukaryotes.</title>
        <authorList>
            <person name="Spang A."/>
            <person name="Saw J.H."/>
            <person name="Jorgensen S.L."/>
            <person name="Zaremba-Niedzwiedzka K."/>
            <person name="Martijn J."/>
            <person name="Lind A.E."/>
            <person name="van Eijk R."/>
            <person name="Schleper C."/>
            <person name="Guy L."/>
            <person name="Ettema T.J."/>
        </authorList>
    </citation>
    <scope>NUCLEOTIDE SEQUENCE</scope>
</reference>
<dbReference type="EMBL" id="LAZR01000473">
    <property type="protein sequence ID" value="KKN67514.1"/>
    <property type="molecule type" value="Genomic_DNA"/>
</dbReference>
<comment type="caution">
    <text evidence="1">The sequence shown here is derived from an EMBL/GenBank/DDBJ whole genome shotgun (WGS) entry which is preliminary data.</text>
</comment>
<dbReference type="AlphaFoldDB" id="A0A0F9SK99"/>
<gene>
    <name evidence="1" type="ORF">LCGC14_0461110</name>
</gene>